<dbReference type="Gene3D" id="3.30.420.10">
    <property type="entry name" value="Ribonuclease H-like superfamily/Ribonuclease H"/>
    <property type="match status" value="1"/>
</dbReference>
<protein>
    <recommendedName>
        <fullName evidence="2">RNase H type-1 domain-containing protein</fullName>
    </recommendedName>
</protein>
<reference evidence="3 4" key="1">
    <citation type="submission" date="2023-10" db="EMBL/GenBank/DDBJ databases">
        <title>Chromosome-scale genome assembly provides insights into flower coloration mechanisms of Canna indica.</title>
        <authorList>
            <person name="Li C."/>
        </authorList>
    </citation>
    <scope>NUCLEOTIDE SEQUENCE [LARGE SCALE GENOMIC DNA]</scope>
    <source>
        <tissue evidence="3">Flower</tissue>
    </source>
</reference>
<evidence type="ECO:0000256" key="1">
    <source>
        <dbReference type="SAM" id="MobiDB-lite"/>
    </source>
</evidence>
<sequence>MAKCSNMYEEYSNKNIDKKMPAGGDKRKEWKNKKDGVQTSQVDELKMFCDATWNEKGTKVMEVYRSMVTDNPMLAKILLNKERKPPWYMKNMVADIEELAVELEVRELLHIRREGNEQAHLLANAGLRKKMEHVGSYILDKNETALRGRARGNLEKKVGESSKRFLYNEVHTNDHCAVAGLEGGNKIEYGKDACRLEWKHTSKELNKNAHEPVEKGFSIAKEGSLVLQKVKS</sequence>
<evidence type="ECO:0000259" key="2">
    <source>
        <dbReference type="Pfam" id="PF13456"/>
    </source>
</evidence>
<evidence type="ECO:0000313" key="3">
    <source>
        <dbReference type="EMBL" id="WOL14238.1"/>
    </source>
</evidence>
<dbReference type="AlphaFoldDB" id="A0AAQ3KSM2"/>
<dbReference type="Proteomes" id="UP001327560">
    <property type="component" value="Chromosome 7"/>
</dbReference>
<feature type="region of interest" description="Disordered" evidence="1">
    <location>
        <begin position="15"/>
        <end position="36"/>
    </location>
</feature>
<feature type="domain" description="RNase H type-1" evidence="2">
    <location>
        <begin position="69"/>
        <end position="125"/>
    </location>
</feature>
<dbReference type="InterPro" id="IPR036397">
    <property type="entry name" value="RNaseH_sf"/>
</dbReference>
<gene>
    <name evidence="3" type="ORF">Cni_G23018</name>
</gene>
<dbReference type="GO" id="GO:0004523">
    <property type="term" value="F:RNA-DNA hybrid ribonuclease activity"/>
    <property type="evidence" value="ECO:0007669"/>
    <property type="project" value="InterPro"/>
</dbReference>
<dbReference type="InterPro" id="IPR002156">
    <property type="entry name" value="RNaseH_domain"/>
</dbReference>
<organism evidence="3 4">
    <name type="scientific">Canna indica</name>
    <name type="common">Indian-shot</name>
    <dbReference type="NCBI Taxonomy" id="4628"/>
    <lineage>
        <taxon>Eukaryota</taxon>
        <taxon>Viridiplantae</taxon>
        <taxon>Streptophyta</taxon>
        <taxon>Embryophyta</taxon>
        <taxon>Tracheophyta</taxon>
        <taxon>Spermatophyta</taxon>
        <taxon>Magnoliopsida</taxon>
        <taxon>Liliopsida</taxon>
        <taxon>Zingiberales</taxon>
        <taxon>Cannaceae</taxon>
        <taxon>Canna</taxon>
    </lineage>
</organism>
<evidence type="ECO:0000313" key="4">
    <source>
        <dbReference type="Proteomes" id="UP001327560"/>
    </source>
</evidence>
<dbReference type="EMBL" id="CP136896">
    <property type="protein sequence ID" value="WOL14238.1"/>
    <property type="molecule type" value="Genomic_DNA"/>
</dbReference>
<proteinExistence type="predicted"/>
<dbReference type="Pfam" id="PF13456">
    <property type="entry name" value="RVT_3"/>
    <property type="match status" value="1"/>
</dbReference>
<name>A0AAQ3KSM2_9LILI</name>
<keyword evidence="4" id="KW-1185">Reference proteome</keyword>
<accession>A0AAQ3KSM2</accession>
<dbReference type="GO" id="GO:0003676">
    <property type="term" value="F:nucleic acid binding"/>
    <property type="evidence" value="ECO:0007669"/>
    <property type="project" value="InterPro"/>
</dbReference>